<dbReference type="RefSeq" id="WP_168986241.1">
    <property type="nucleotide sequence ID" value="NZ_CAWPHM010000222.1"/>
</dbReference>
<proteinExistence type="predicted"/>
<name>A0A972FA83_9RHOO</name>
<keyword evidence="1" id="KW-0436">Ligase</keyword>
<evidence type="ECO:0000259" key="2">
    <source>
        <dbReference type="Pfam" id="PF00501"/>
    </source>
</evidence>
<dbReference type="PANTHER" id="PTHR43352">
    <property type="entry name" value="ACETYL-COA SYNTHETASE"/>
    <property type="match status" value="1"/>
</dbReference>
<dbReference type="SUPFAM" id="SSF56801">
    <property type="entry name" value="Acetyl-CoA synthetase-like"/>
    <property type="match status" value="1"/>
</dbReference>
<feature type="domain" description="AMP-dependent synthetase/ligase" evidence="2">
    <location>
        <begin position="10"/>
        <end position="298"/>
    </location>
</feature>
<comment type="caution">
    <text evidence="3">The sequence shown here is derived from an EMBL/GenBank/DDBJ whole genome shotgun (WGS) entry which is preliminary data.</text>
</comment>
<gene>
    <name evidence="3" type="ORF">GPA21_00445</name>
</gene>
<evidence type="ECO:0000313" key="3">
    <source>
        <dbReference type="EMBL" id="NMG01442.1"/>
    </source>
</evidence>
<dbReference type="Gene3D" id="3.40.50.12780">
    <property type="entry name" value="N-terminal domain of ligase-like"/>
    <property type="match status" value="1"/>
</dbReference>
<dbReference type="AlphaFoldDB" id="A0A972FA83"/>
<dbReference type="InterPro" id="IPR020845">
    <property type="entry name" value="AMP-binding_CS"/>
</dbReference>
<dbReference type="PROSITE" id="PS00455">
    <property type="entry name" value="AMP_BINDING"/>
    <property type="match status" value="1"/>
</dbReference>
<dbReference type="EMBL" id="WTVM01000002">
    <property type="protein sequence ID" value="NMG01442.1"/>
    <property type="molecule type" value="Genomic_DNA"/>
</dbReference>
<protein>
    <submittedName>
        <fullName evidence="3">AMP-binding protein</fullName>
    </submittedName>
</protein>
<dbReference type="Pfam" id="PF00501">
    <property type="entry name" value="AMP-binding"/>
    <property type="match status" value="1"/>
</dbReference>
<evidence type="ECO:0000256" key="1">
    <source>
        <dbReference type="ARBA" id="ARBA00022598"/>
    </source>
</evidence>
<dbReference type="Gene3D" id="3.30.300.30">
    <property type="match status" value="1"/>
</dbReference>
<sequence length="478" mass="51561">MNAAELLVGGRPEAIALVDNDREIDYADLRALCRRSAGAWLALGVRPGERVVIALPDGIDWAIAFIGLMWAGGQPIIVNPRTSAEQFHGLIDDSGAATLLLEDAVAATHGAGAIALSNWQRRLAACQHMPEPFSAEPDWPAFMLYSSGTTGRPKGVVHAHRAICEAHVFARNLLGADATDRFYSTSKLFFAYPLANALFAGLRLGATVILDFAWPEPGRVAEIVARHRPTLFFSVPTLLRRLLEAGVSLGPLRASVSAGEACPPALAQAWMAHTGAELINGYGTTETLCLMLYRTPSMGAACATPLTRVTEEASTDCGNETLRLWFDHPAVALGYSRTVTHDSARFGAFGFSPGDLFRKADDAEGWLFAGRTDQLVKVFGRWVDILAVEDVLQQVLKGHLGELCVVPRRGKDDSEPVCLHLFIVPAASGDTAELSRDATHAIEALPPYQRPREIHLVAAFPRTDTGKLKRAELASQVS</sequence>
<dbReference type="GO" id="GO:0044550">
    <property type="term" value="P:secondary metabolite biosynthetic process"/>
    <property type="evidence" value="ECO:0007669"/>
    <property type="project" value="TreeGrafter"/>
</dbReference>
<dbReference type="GO" id="GO:0016878">
    <property type="term" value="F:acid-thiol ligase activity"/>
    <property type="evidence" value="ECO:0007669"/>
    <property type="project" value="TreeGrafter"/>
</dbReference>
<dbReference type="PANTHER" id="PTHR43352:SF1">
    <property type="entry name" value="ANTHRANILATE--COA LIGASE"/>
    <property type="match status" value="1"/>
</dbReference>
<reference evidence="3" key="1">
    <citation type="submission" date="2019-12" db="EMBL/GenBank/DDBJ databases">
        <title>Comparative genomics gives insights into the taxonomy of the Azoarcus-Aromatoleum group and reveals separate origins of nif in the plant-associated Azoarcus and non-plant-associated Aromatoleum sub-groups.</title>
        <authorList>
            <person name="Lafos M."/>
            <person name="Maluk M."/>
            <person name="Batista M."/>
            <person name="Junghare M."/>
            <person name="Carmona M."/>
            <person name="Faoro H."/>
            <person name="Cruz L.M."/>
            <person name="Battistoni F."/>
            <person name="De Souza E."/>
            <person name="Pedrosa F."/>
            <person name="Chen W.-M."/>
            <person name="Poole P.S."/>
            <person name="Dixon R.A."/>
            <person name="James E.K."/>
        </authorList>
    </citation>
    <scope>NUCLEOTIDE SEQUENCE</scope>
    <source>
        <strain evidence="3">NSC3</strain>
    </source>
</reference>
<keyword evidence="4" id="KW-1185">Reference proteome</keyword>
<dbReference type="InterPro" id="IPR042099">
    <property type="entry name" value="ANL_N_sf"/>
</dbReference>
<organism evidence="3 4">
    <name type="scientific">Azoarcus taiwanensis</name>
    <dbReference type="NCBI Taxonomy" id="666964"/>
    <lineage>
        <taxon>Bacteria</taxon>
        <taxon>Pseudomonadati</taxon>
        <taxon>Pseudomonadota</taxon>
        <taxon>Betaproteobacteria</taxon>
        <taxon>Rhodocyclales</taxon>
        <taxon>Zoogloeaceae</taxon>
        <taxon>Azoarcus</taxon>
    </lineage>
</organism>
<dbReference type="InterPro" id="IPR000873">
    <property type="entry name" value="AMP-dep_synth/lig_dom"/>
</dbReference>
<accession>A0A972FA83</accession>
<evidence type="ECO:0000313" key="4">
    <source>
        <dbReference type="Proteomes" id="UP000599523"/>
    </source>
</evidence>
<dbReference type="InterPro" id="IPR045851">
    <property type="entry name" value="AMP-bd_C_sf"/>
</dbReference>
<dbReference type="Proteomes" id="UP000599523">
    <property type="component" value="Unassembled WGS sequence"/>
</dbReference>